<organism evidence="5 6">
    <name type="scientific">Paenibacillus campinasensis</name>
    <dbReference type="NCBI Taxonomy" id="66347"/>
    <lineage>
        <taxon>Bacteria</taxon>
        <taxon>Bacillati</taxon>
        <taxon>Bacillota</taxon>
        <taxon>Bacilli</taxon>
        <taxon>Bacillales</taxon>
        <taxon>Paenibacillaceae</taxon>
        <taxon>Paenibacillus</taxon>
    </lineage>
</organism>
<keyword evidence="1" id="KW-0175">Coiled coil</keyword>
<accession>A0ABW9T699</accession>
<name>A0ABW9T699_9BACL</name>
<dbReference type="Proteomes" id="UP000435177">
    <property type="component" value="Unassembled WGS sequence"/>
</dbReference>
<feature type="transmembrane region" description="Helical" evidence="3">
    <location>
        <begin position="258"/>
        <end position="276"/>
    </location>
</feature>
<gene>
    <name evidence="5" type="ORF">GNP94_23095</name>
</gene>
<evidence type="ECO:0000259" key="4">
    <source>
        <dbReference type="SMART" id="SM00331"/>
    </source>
</evidence>
<evidence type="ECO:0000256" key="1">
    <source>
        <dbReference type="SAM" id="Coils"/>
    </source>
</evidence>
<evidence type="ECO:0000256" key="2">
    <source>
        <dbReference type="SAM" id="MobiDB-lite"/>
    </source>
</evidence>
<feature type="compositionally biased region" description="Acidic residues" evidence="2">
    <location>
        <begin position="608"/>
        <end position="627"/>
    </location>
</feature>
<dbReference type="InterPro" id="IPR036457">
    <property type="entry name" value="PPM-type-like_dom_sf"/>
</dbReference>
<dbReference type="SUPFAM" id="SSF81606">
    <property type="entry name" value="PP2C-like"/>
    <property type="match status" value="1"/>
</dbReference>
<sequence>MRKENSEFETGFVSEAGSFIDNRDYFAYIETEDLACYVLADGLDTVTDMNSAEMAVKAVLENFMEKPSMSRRRLMRGLRDAHEWLQFESRRVRLKASLLVIVTDYTRMVYASVGNVRLYHFRGGRLNFRSRDHSLAQSLVDDGRIPEDAAHLHEERGNLLEYLGKPGKLQAYVSKKTMLADGDVLLMVTPGMWEEVELAEMLGALEESKDPVILTDTLEEVLLSRQRRIIPNYTAAAISVKKIYQEKPKNRAKLIKRILIALIVMLLIGGGTWITLARSAEKKAQAVQEIMESGSLGDEYARLGDFQKAISPYSEAKNAATRIKDLVNRKLYLNKQALSQAIVDGDGYVDEGDFENAKISYEKALSLAKTYLSSSVDTIEKRIQDLDGYEAIRKQITEADVKFRAGDYTDALKLYEQAYKKATEGGYDRVIQEISGKQSDTQDKLTAIEHELQGIRAGKLAARGERLLQSEEYSGAIDAYAEAQQIYQEIGKLESVLSMERAITKVEDKQRSKQDEERAALAQQQEASDLGAIQQGPAGQAGSQQAAADQAAAQQAAIEQAARMAAEAAIREQTKQTEQNKQTEQTEQNKQTEQTEQKKQTKEPAENGSEDNSDGNEAEASDSESQE</sequence>
<feature type="region of interest" description="Disordered" evidence="2">
    <location>
        <begin position="560"/>
        <end position="627"/>
    </location>
</feature>
<dbReference type="InterPro" id="IPR001932">
    <property type="entry name" value="PPM-type_phosphatase-like_dom"/>
</dbReference>
<proteinExistence type="predicted"/>
<keyword evidence="3" id="KW-0812">Transmembrane</keyword>
<keyword evidence="3" id="KW-1133">Transmembrane helix</keyword>
<dbReference type="SMART" id="SM00331">
    <property type="entry name" value="PP2C_SIG"/>
    <property type="match status" value="1"/>
</dbReference>
<evidence type="ECO:0000313" key="6">
    <source>
        <dbReference type="Proteomes" id="UP000435177"/>
    </source>
</evidence>
<feature type="compositionally biased region" description="Low complexity" evidence="2">
    <location>
        <begin position="576"/>
        <end position="592"/>
    </location>
</feature>
<comment type="caution">
    <text evidence="5">The sequence shown here is derived from an EMBL/GenBank/DDBJ whole genome shotgun (WGS) entry which is preliminary data.</text>
</comment>
<evidence type="ECO:0000256" key="3">
    <source>
        <dbReference type="SAM" id="Phobius"/>
    </source>
</evidence>
<feature type="compositionally biased region" description="Basic and acidic residues" evidence="2">
    <location>
        <begin position="593"/>
        <end position="605"/>
    </location>
</feature>
<keyword evidence="3" id="KW-0472">Membrane</keyword>
<dbReference type="EMBL" id="WOAA01000038">
    <property type="protein sequence ID" value="MUG68858.1"/>
    <property type="molecule type" value="Genomic_DNA"/>
</dbReference>
<dbReference type="InterPro" id="IPR011990">
    <property type="entry name" value="TPR-like_helical_dom_sf"/>
</dbReference>
<feature type="coiled-coil region" evidence="1">
    <location>
        <begin position="499"/>
        <end position="526"/>
    </location>
</feature>
<dbReference type="RefSeq" id="WP_155619101.1">
    <property type="nucleotide sequence ID" value="NZ_WOAA01000038.1"/>
</dbReference>
<evidence type="ECO:0000313" key="5">
    <source>
        <dbReference type="EMBL" id="MUG68858.1"/>
    </source>
</evidence>
<dbReference type="Gene3D" id="1.25.40.10">
    <property type="entry name" value="Tetratricopeptide repeat domain"/>
    <property type="match status" value="1"/>
</dbReference>
<dbReference type="Gene3D" id="3.60.40.10">
    <property type="entry name" value="PPM-type phosphatase domain"/>
    <property type="match status" value="1"/>
</dbReference>
<dbReference type="InterPro" id="IPR019734">
    <property type="entry name" value="TPR_rpt"/>
</dbReference>
<reference evidence="5 6" key="1">
    <citation type="submission" date="2019-11" db="EMBL/GenBank/DDBJ databases">
        <title>Draft genome sequences of five Paenibacillus species of dairy origin.</title>
        <authorList>
            <person name="Olajide A.M."/>
            <person name="Chen S."/>
            <person name="Lapointe G."/>
        </authorList>
    </citation>
    <scope>NUCLEOTIDE SEQUENCE [LARGE SCALE GENOMIC DNA]</scope>
    <source>
        <strain evidence="5 6">3CS1</strain>
    </source>
</reference>
<protein>
    <submittedName>
        <fullName evidence="5">Serine/threonine protein phosphatase</fullName>
    </submittedName>
</protein>
<dbReference type="Pfam" id="PF13181">
    <property type="entry name" value="TPR_8"/>
    <property type="match status" value="1"/>
</dbReference>
<keyword evidence="6" id="KW-1185">Reference proteome</keyword>
<feature type="domain" description="PPM-type phosphatase" evidence="4">
    <location>
        <begin position="9"/>
        <end position="240"/>
    </location>
</feature>
<dbReference type="SUPFAM" id="SSF48452">
    <property type="entry name" value="TPR-like"/>
    <property type="match status" value="1"/>
</dbReference>